<accession>A0ABQ4FG59</accession>
<evidence type="ECO:0000313" key="2">
    <source>
        <dbReference type="Proteomes" id="UP000651728"/>
    </source>
</evidence>
<name>A0ABQ4FG59_9ACTN</name>
<sequence length="100" mass="11436">MAQLVTNPLYAALTDALRTIEPLVQEIEQRVDGPYLHFHNGAVWTGAAARRFDEEFSQHRSRVRTSTDRILYELRQALAGTPPEVTEEQARTIRTRYGLP</sequence>
<dbReference type="Proteomes" id="UP000651728">
    <property type="component" value="Unassembled WGS sequence"/>
</dbReference>
<proteinExistence type="predicted"/>
<gene>
    <name evidence="1" type="ORF">Mam01_39790</name>
</gene>
<protein>
    <recommendedName>
        <fullName evidence="3">WXG100 family type VII secretion target</fullName>
    </recommendedName>
</protein>
<dbReference type="EMBL" id="BOOB01000028">
    <property type="protein sequence ID" value="GIH33815.1"/>
    <property type="molecule type" value="Genomic_DNA"/>
</dbReference>
<evidence type="ECO:0000313" key="1">
    <source>
        <dbReference type="EMBL" id="GIH33815.1"/>
    </source>
</evidence>
<organism evidence="1 2">
    <name type="scientific">Microbispora amethystogenes</name>
    <dbReference type="NCBI Taxonomy" id="1427754"/>
    <lineage>
        <taxon>Bacteria</taxon>
        <taxon>Bacillati</taxon>
        <taxon>Actinomycetota</taxon>
        <taxon>Actinomycetes</taxon>
        <taxon>Streptosporangiales</taxon>
        <taxon>Streptosporangiaceae</taxon>
        <taxon>Microbispora</taxon>
    </lineage>
</organism>
<keyword evidence="2" id="KW-1185">Reference proteome</keyword>
<evidence type="ECO:0008006" key="3">
    <source>
        <dbReference type="Google" id="ProtNLM"/>
    </source>
</evidence>
<comment type="caution">
    <text evidence="1">The sequence shown here is derived from an EMBL/GenBank/DDBJ whole genome shotgun (WGS) entry which is preliminary data.</text>
</comment>
<reference evidence="1 2" key="1">
    <citation type="submission" date="2021-01" db="EMBL/GenBank/DDBJ databases">
        <title>Whole genome shotgun sequence of Microbispora amethystogenes NBRC 101907.</title>
        <authorList>
            <person name="Komaki H."/>
            <person name="Tamura T."/>
        </authorList>
    </citation>
    <scope>NUCLEOTIDE SEQUENCE [LARGE SCALE GENOMIC DNA]</scope>
    <source>
        <strain evidence="1 2">NBRC 101907</strain>
    </source>
</reference>
<dbReference type="RefSeq" id="WP_204286747.1">
    <property type="nucleotide sequence ID" value="NZ_BAABEJ010000015.1"/>
</dbReference>